<evidence type="ECO:0000256" key="3">
    <source>
        <dbReference type="ARBA" id="ARBA00022694"/>
    </source>
</evidence>
<dbReference type="OrthoDB" id="434144at2759"/>
<comment type="catalytic activity">
    <reaction evidence="6">
        <text>cytidine(34) in tRNA(Ile2) + L-lysine + ATP = lysidine(34) in tRNA(Ile2) + AMP + diphosphate + H(+)</text>
        <dbReference type="Rhea" id="RHEA:43744"/>
        <dbReference type="Rhea" id="RHEA-COMP:10625"/>
        <dbReference type="Rhea" id="RHEA-COMP:10670"/>
        <dbReference type="ChEBI" id="CHEBI:15378"/>
        <dbReference type="ChEBI" id="CHEBI:30616"/>
        <dbReference type="ChEBI" id="CHEBI:32551"/>
        <dbReference type="ChEBI" id="CHEBI:33019"/>
        <dbReference type="ChEBI" id="CHEBI:82748"/>
        <dbReference type="ChEBI" id="CHEBI:83665"/>
        <dbReference type="ChEBI" id="CHEBI:456215"/>
        <dbReference type="EC" id="6.3.4.19"/>
    </reaction>
</comment>
<keyword evidence="4" id="KW-0547">Nucleotide-binding</keyword>
<evidence type="ECO:0000256" key="5">
    <source>
        <dbReference type="ARBA" id="ARBA00022840"/>
    </source>
</evidence>
<dbReference type="CDD" id="cd01992">
    <property type="entry name" value="TilS_N"/>
    <property type="match status" value="1"/>
</dbReference>
<feature type="region of interest" description="Disordered" evidence="7">
    <location>
        <begin position="641"/>
        <end position="696"/>
    </location>
</feature>
<dbReference type="GO" id="GO:0008033">
    <property type="term" value="P:tRNA processing"/>
    <property type="evidence" value="ECO:0007669"/>
    <property type="project" value="UniProtKB-KW"/>
</dbReference>
<name>A0A9W9BWF5_9PLEO</name>
<dbReference type="InterPro" id="IPR012795">
    <property type="entry name" value="tRNA_Ile_lys_synt_N"/>
</dbReference>
<dbReference type="NCBIfam" id="TIGR02432">
    <property type="entry name" value="lysidine_TilS_N"/>
    <property type="match status" value="1"/>
</dbReference>
<feature type="compositionally biased region" description="Basic and acidic residues" evidence="7">
    <location>
        <begin position="678"/>
        <end position="696"/>
    </location>
</feature>
<evidence type="ECO:0000313" key="9">
    <source>
        <dbReference type="EMBL" id="KAJ4332122.1"/>
    </source>
</evidence>
<evidence type="ECO:0000259" key="8">
    <source>
        <dbReference type="Pfam" id="PF01171"/>
    </source>
</evidence>
<feature type="compositionally biased region" description="Basic and acidic residues" evidence="7">
    <location>
        <begin position="641"/>
        <end position="659"/>
    </location>
</feature>
<dbReference type="InterPro" id="IPR014729">
    <property type="entry name" value="Rossmann-like_a/b/a_fold"/>
</dbReference>
<evidence type="ECO:0000256" key="4">
    <source>
        <dbReference type="ARBA" id="ARBA00022741"/>
    </source>
</evidence>
<evidence type="ECO:0000256" key="2">
    <source>
        <dbReference type="ARBA" id="ARBA00022598"/>
    </source>
</evidence>
<dbReference type="PANTHER" id="PTHR43033:SF1">
    <property type="entry name" value="TRNA(ILE)-LYSIDINE SYNTHASE-RELATED"/>
    <property type="match status" value="1"/>
</dbReference>
<dbReference type="GO" id="GO:0032267">
    <property type="term" value="F:tRNA(Ile)-lysidine synthase activity"/>
    <property type="evidence" value="ECO:0007669"/>
    <property type="project" value="UniProtKB-EC"/>
</dbReference>
<dbReference type="InterPro" id="IPR011063">
    <property type="entry name" value="TilS/TtcA_N"/>
</dbReference>
<dbReference type="EC" id="6.3.4.19" evidence="1"/>
<dbReference type="InterPro" id="IPR012094">
    <property type="entry name" value="tRNA_Ile_lys_synt"/>
</dbReference>
<keyword evidence="2" id="KW-0436">Ligase</keyword>
<evidence type="ECO:0000313" key="10">
    <source>
        <dbReference type="Proteomes" id="UP001140562"/>
    </source>
</evidence>
<dbReference type="Proteomes" id="UP001140562">
    <property type="component" value="Unassembled WGS sequence"/>
</dbReference>
<proteinExistence type="inferred from homology"/>
<dbReference type="HAMAP" id="MF_01161">
    <property type="entry name" value="tRNA_Ile_lys_synt"/>
    <property type="match status" value="1"/>
</dbReference>
<evidence type="ECO:0000256" key="7">
    <source>
        <dbReference type="SAM" id="MobiDB-lite"/>
    </source>
</evidence>
<dbReference type="EMBL" id="JAPEUV010000127">
    <property type="protein sequence ID" value="KAJ4332122.1"/>
    <property type="molecule type" value="Genomic_DNA"/>
</dbReference>
<reference evidence="9" key="1">
    <citation type="submission" date="2022-10" db="EMBL/GenBank/DDBJ databases">
        <title>Tapping the CABI collections for fungal endophytes: first genome assemblies for Collariella, Neodidymelliopsis, Ascochyta clinopodiicola, Didymella pomorum, Didymosphaeria variabile, Neocosmospora piperis and Neocucurbitaria cava.</title>
        <authorList>
            <person name="Hill R."/>
        </authorList>
    </citation>
    <scope>NUCLEOTIDE SEQUENCE</scope>
    <source>
        <strain evidence="9">IMI 360193</strain>
    </source>
</reference>
<feature type="domain" description="tRNA(Ile)-lysidine/2-thiocytidine synthase N-terminal" evidence="8">
    <location>
        <begin position="59"/>
        <end position="278"/>
    </location>
</feature>
<dbReference type="AlphaFoldDB" id="A0A9W9BWF5"/>
<dbReference type="GO" id="GO:0005524">
    <property type="term" value="F:ATP binding"/>
    <property type="evidence" value="ECO:0007669"/>
    <property type="project" value="UniProtKB-KW"/>
</dbReference>
<accession>A0A9W9BWF5</accession>
<keyword evidence="3" id="KW-0819">tRNA processing</keyword>
<dbReference type="PANTHER" id="PTHR43033">
    <property type="entry name" value="TRNA(ILE)-LYSIDINE SYNTHASE-RELATED"/>
    <property type="match status" value="1"/>
</dbReference>
<keyword evidence="10" id="KW-1185">Reference proteome</keyword>
<protein>
    <recommendedName>
        <fullName evidence="1">tRNA(Ile)-lysidine synthetase</fullName>
        <ecNumber evidence="1">6.3.4.19</ecNumber>
    </recommendedName>
</protein>
<organism evidence="9 10">
    <name type="scientific">Didymella glomerata</name>
    <dbReference type="NCBI Taxonomy" id="749621"/>
    <lineage>
        <taxon>Eukaryota</taxon>
        <taxon>Fungi</taxon>
        <taxon>Dikarya</taxon>
        <taxon>Ascomycota</taxon>
        <taxon>Pezizomycotina</taxon>
        <taxon>Dothideomycetes</taxon>
        <taxon>Pleosporomycetidae</taxon>
        <taxon>Pleosporales</taxon>
        <taxon>Pleosporineae</taxon>
        <taxon>Didymellaceae</taxon>
        <taxon>Didymella</taxon>
    </lineage>
</organism>
<keyword evidence="5" id="KW-0067">ATP-binding</keyword>
<gene>
    <name evidence="9" type="ORF">N0V87_008619</name>
</gene>
<comment type="caution">
    <text evidence="9">The sequence shown here is derived from an EMBL/GenBank/DDBJ whole genome shotgun (WGS) entry which is preliminary data.</text>
</comment>
<dbReference type="SUPFAM" id="SSF52402">
    <property type="entry name" value="Adenine nucleotide alpha hydrolases-like"/>
    <property type="match status" value="1"/>
</dbReference>
<evidence type="ECO:0000256" key="1">
    <source>
        <dbReference type="ARBA" id="ARBA00013267"/>
    </source>
</evidence>
<dbReference type="Pfam" id="PF01171">
    <property type="entry name" value="ATP_bind_3"/>
    <property type="match status" value="1"/>
</dbReference>
<sequence>MWRSNVIRLRKASSAAAWRNTRWYSEQASLPIANDEFEAALLKTGWDRWHLESGRRKLGMAISGGIDSMALAALYAELTAARDYRSMAHAFIVDHKVRQGSTEEAEWVAEQCRKKFGMEASVLPLSWPADFDPLDHKRFETDARILRYQALGRACHDAGIHSLMVAHHADDQAETVLMRFASGRLRLGLQAMKPTEWIPECHGLHGISHSGVVHSSFENRHLEHLPFPVESGGVRILRPLLDFSKARLLATCKYRDVAWADDKTNDLQTYTSRNAVRHMMKHYKLPAALSIQSLVDVSSHMQQRVATHKEEAERLFHECKIQLDIQAGSLLVRFPSFRRLIIHLLYTRKPTDSLTQSDLIYVRNSATYLLARVAQLVSPREDPPLAELAASVGNIWPEFQDLEETELTGTRKSTFSYCVYGVWWRKWAGSIGAVEEEGKRSQNNMDWYLTRQPKENRPGKSEGIVYPPSHIIPITQTDSPTPSRAAGSDFRLFDNRWWVSIKNNSTDELRLRFFTKDDYNMLRAKDTEKRASSRAFTALSLLTTADLRINNLPAVFRVNAETGTESFVGFPTLNVSRHYFGPHKNVCTWRVRYKKIHLGAKDIAAIVVPGVTRELIEDKEGKLTRSLANRKPRDLKRAEWVEQNKKKQSEARERAKARMQEGIPLVPVAESKRKGRSEKRGDGGYDIKWEDVGDRL</sequence>
<evidence type="ECO:0000256" key="6">
    <source>
        <dbReference type="ARBA" id="ARBA00048539"/>
    </source>
</evidence>
<dbReference type="Gene3D" id="3.40.50.620">
    <property type="entry name" value="HUPs"/>
    <property type="match status" value="1"/>
</dbReference>